<evidence type="ECO:0000313" key="2">
    <source>
        <dbReference type="Proteomes" id="UP000615446"/>
    </source>
</evidence>
<reference evidence="1" key="1">
    <citation type="submission" date="2019-10" db="EMBL/GenBank/DDBJ databases">
        <title>Conservation and host-specific expression of non-tandemly repeated heterogenous ribosome RNA gene in arbuscular mycorrhizal fungi.</title>
        <authorList>
            <person name="Maeda T."/>
            <person name="Kobayashi Y."/>
            <person name="Nakagawa T."/>
            <person name="Ezawa T."/>
            <person name="Yamaguchi K."/>
            <person name="Bino T."/>
            <person name="Nishimoto Y."/>
            <person name="Shigenobu S."/>
            <person name="Kawaguchi M."/>
        </authorList>
    </citation>
    <scope>NUCLEOTIDE SEQUENCE</scope>
    <source>
        <strain evidence="1">HR1</strain>
    </source>
</reference>
<proteinExistence type="predicted"/>
<accession>A0A8H3QI36</accession>
<evidence type="ECO:0000313" key="1">
    <source>
        <dbReference type="EMBL" id="GES79882.1"/>
    </source>
</evidence>
<gene>
    <name evidence="1" type="ORF">RCL2_000717600</name>
</gene>
<dbReference type="AlphaFoldDB" id="A0A8H3QI36"/>
<organism evidence="1 2">
    <name type="scientific">Rhizophagus clarus</name>
    <dbReference type="NCBI Taxonomy" id="94130"/>
    <lineage>
        <taxon>Eukaryota</taxon>
        <taxon>Fungi</taxon>
        <taxon>Fungi incertae sedis</taxon>
        <taxon>Mucoromycota</taxon>
        <taxon>Glomeromycotina</taxon>
        <taxon>Glomeromycetes</taxon>
        <taxon>Glomerales</taxon>
        <taxon>Glomeraceae</taxon>
        <taxon>Rhizophagus</taxon>
    </lineage>
</organism>
<dbReference type="EMBL" id="BLAL01000046">
    <property type="protein sequence ID" value="GES79882.1"/>
    <property type="molecule type" value="Genomic_DNA"/>
</dbReference>
<sequence>MSNIYQAIANLDSNEERTALRIFFIQNPKQRTEAELILPTCSSNEEVVAFLKELLKYVKPAQKTHSRYCRATRLSSKRAKTDHDKIDDESQ</sequence>
<protein>
    <submittedName>
        <fullName evidence="1">Uncharacterized protein</fullName>
    </submittedName>
</protein>
<dbReference type="Proteomes" id="UP000615446">
    <property type="component" value="Unassembled WGS sequence"/>
</dbReference>
<comment type="caution">
    <text evidence="1">The sequence shown here is derived from an EMBL/GenBank/DDBJ whole genome shotgun (WGS) entry which is preliminary data.</text>
</comment>
<dbReference type="OrthoDB" id="2340858at2759"/>
<name>A0A8H3QI36_9GLOM</name>